<dbReference type="SMART" id="SM00028">
    <property type="entry name" value="TPR"/>
    <property type="match status" value="5"/>
</dbReference>
<dbReference type="Gene3D" id="1.25.40.10">
    <property type="entry name" value="Tetratricopeptide repeat domain"/>
    <property type="match status" value="3"/>
</dbReference>
<dbReference type="Proteomes" id="UP000605990">
    <property type="component" value="Unassembled WGS sequence"/>
</dbReference>
<keyword evidence="1" id="KW-0677">Repeat</keyword>
<keyword evidence="2 3" id="KW-0802">TPR repeat</keyword>
<organism evidence="5 6">
    <name type="scientific">Flavobacterium bernardetii</name>
    <dbReference type="NCBI Taxonomy" id="2813823"/>
    <lineage>
        <taxon>Bacteria</taxon>
        <taxon>Pseudomonadati</taxon>
        <taxon>Bacteroidota</taxon>
        <taxon>Flavobacteriia</taxon>
        <taxon>Flavobacteriales</taxon>
        <taxon>Flavobacteriaceae</taxon>
        <taxon>Flavobacterium</taxon>
    </lineage>
</organism>
<dbReference type="InterPro" id="IPR011990">
    <property type="entry name" value="TPR-like_helical_dom_sf"/>
</dbReference>
<feature type="repeat" description="TPR" evidence="3">
    <location>
        <begin position="520"/>
        <end position="552"/>
    </location>
</feature>
<evidence type="ECO:0000256" key="1">
    <source>
        <dbReference type="ARBA" id="ARBA00022737"/>
    </source>
</evidence>
<evidence type="ECO:0000256" key="2">
    <source>
        <dbReference type="ARBA" id="ARBA00022803"/>
    </source>
</evidence>
<evidence type="ECO:0008006" key="7">
    <source>
        <dbReference type="Google" id="ProtNLM"/>
    </source>
</evidence>
<evidence type="ECO:0000256" key="3">
    <source>
        <dbReference type="PROSITE-ProRule" id="PRU00339"/>
    </source>
</evidence>
<comment type="caution">
    <text evidence="5">The sequence shown here is derived from an EMBL/GenBank/DDBJ whole genome shotgun (WGS) entry which is preliminary data.</text>
</comment>
<dbReference type="PANTHER" id="PTHR44858:SF1">
    <property type="entry name" value="UDP-N-ACETYLGLUCOSAMINE--PEPTIDE N-ACETYLGLUCOSAMINYLTRANSFERASE SPINDLY-RELATED"/>
    <property type="match status" value="1"/>
</dbReference>
<accession>A0ABR7J0R8</accession>
<evidence type="ECO:0000313" key="5">
    <source>
        <dbReference type="EMBL" id="MBC5835497.1"/>
    </source>
</evidence>
<feature type="signal peptide" evidence="4">
    <location>
        <begin position="1"/>
        <end position="20"/>
    </location>
</feature>
<reference evidence="5 6" key="1">
    <citation type="submission" date="2020-08" db="EMBL/GenBank/DDBJ databases">
        <title>Description of novel Flavobacterium F-408 isolate.</title>
        <authorList>
            <person name="Saticioglu I.B."/>
            <person name="Duman M."/>
            <person name="Altun S."/>
        </authorList>
    </citation>
    <scope>NUCLEOTIDE SEQUENCE [LARGE SCALE GENOMIC DNA]</scope>
    <source>
        <strain evidence="5 6">F-408</strain>
    </source>
</reference>
<dbReference type="InterPro" id="IPR050498">
    <property type="entry name" value="Ycf3"/>
</dbReference>
<dbReference type="InterPro" id="IPR019734">
    <property type="entry name" value="TPR_rpt"/>
</dbReference>
<proteinExistence type="predicted"/>
<dbReference type="SUPFAM" id="SSF48452">
    <property type="entry name" value="TPR-like"/>
    <property type="match status" value="3"/>
</dbReference>
<dbReference type="RefSeq" id="WP_166125995.1">
    <property type="nucleotide sequence ID" value="NZ_JAANOQ010000002.1"/>
</dbReference>
<name>A0ABR7J0R8_9FLAO</name>
<gene>
    <name evidence="5" type="ORF">H8R27_11435</name>
</gene>
<keyword evidence="6" id="KW-1185">Reference proteome</keyword>
<dbReference type="PANTHER" id="PTHR44858">
    <property type="entry name" value="TETRATRICOPEPTIDE REPEAT PROTEIN 6"/>
    <property type="match status" value="1"/>
</dbReference>
<feature type="chain" id="PRO_5047050964" description="Tetratricopeptide repeat protein" evidence="4">
    <location>
        <begin position="21"/>
        <end position="564"/>
    </location>
</feature>
<protein>
    <recommendedName>
        <fullName evidence="7">Tetratricopeptide repeat protein</fullName>
    </recommendedName>
</protein>
<evidence type="ECO:0000313" key="6">
    <source>
        <dbReference type="Proteomes" id="UP000605990"/>
    </source>
</evidence>
<dbReference type="EMBL" id="JACRUN010000006">
    <property type="protein sequence ID" value="MBC5835497.1"/>
    <property type="molecule type" value="Genomic_DNA"/>
</dbReference>
<keyword evidence="4" id="KW-0732">Signal</keyword>
<dbReference type="PROSITE" id="PS50005">
    <property type="entry name" value="TPR"/>
    <property type="match status" value="1"/>
</dbReference>
<evidence type="ECO:0000256" key="4">
    <source>
        <dbReference type="SAM" id="SignalP"/>
    </source>
</evidence>
<sequence>MKTVILSSFATIFATLVVNAQDIEQVKKTIDAEKFSDARKSLKSMVASAPDKGKNYFYLGQVYMALEKQDSARVYFEKGKAVKDAGHLNLIGLGQLDLLDGNKSAAESHFTNALAFAKKKNTEEQIYITQAYLKAATPDNAIALVAAKAAVASDPKSALAQVALGDALVANRNINDAYVAYRTASELDKTLLRAPLQLAIITRNAQAFPEALKAFNDILAINSSYGPAYREKAETNLAWAYAKKSLFEEKIAAALEDYKKYMSLTDVSTDAKMKYADFLILSKKWKELETEALAIQKSDKVNPKVFKYLGYAYSENGNPTEAIKSLTEYMSKVDAKKINGKDYLYLAKAKLATSIDDKGVVSNQAKFNESIADLTKAAELNPYLNTEFTDIGIKLYTGKAYLEASKLFELAVKNTSSKSFARDNFLLGNSILFYAESKTAAQKATLTAEFAKANKAYDESIKVGPSNVQDVYYNKGQLNRVIGTKESNAQAVLDYEGYVKTVIAKGDAEISKPAVKENLFETYSFIGANYATTDKVKAIENFKKAAEINPNDTFVKESLQALTK</sequence>